<keyword evidence="12" id="KW-0508">mRNA splicing</keyword>
<keyword evidence="6" id="KW-0507">mRNA processing</keyword>
<evidence type="ECO:0000256" key="16">
    <source>
        <dbReference type="PROSITE-ProRule" id="PRU00723"/>
    </source>
</evidence>
<dbReference type="FunFam" id="3.30.70.330:FF:000137">
    <property type="entry name" value="pre-mRNA-splicing factor RBM22"/>
    <property type="match status" value="1"/>
</dbReference>
<dbReference type="Pfam" id="PF25584">
    <property type="entry name" value="zf-CCCH_RBM22"/>
    <property type="match status" value="1"/>
</dbReference>
<feature type="compositionally biased region" description="Basic and acidic residues" evidence="17">
    <location>
        <begin position="316"/>
        <end position="326"/>
    </location>
</feature>
<evidence type="ECO:0000313" key="21">
    <source>
        <dbReference type="Proteomes" id="UP000807504"/>
    </source>
</evidence>
<dbReference type="GO" id="GO:0017070">
    <property type="term" value="F:U6 snRNA binding"/>
    <property type="evidence" value="ECO:0007669"/>
    <property type="project" value="TreeGrafter"/>
</dbReference>
<evidence type="ECO:0000256" key="7">
    <source>
        <dbReference type="ARBA" id="ARBA00022723"/>
    </source>
</evidence>
<evidence type="ECO:0000256" key="13">
    <source>
        <dbReference type="ARBA" id="ARBA00023242"/>
    </source>
</evidence>
<dbReference type="InterPro" id="IPR039171">
    <property type="entry name" value="Cwc2/Slt11"/>
</dbReference>
<evidence type="ECO:0000256" key="11">
    <source>
        <dbReference type="ARBA" id="ARBA00022884"/>
    </source>
</evidence>
<name>A0A8T0FRA7_ARGBR</name>
<keyword evidence="11 15" id="KW-0694">RNA-binding</keyword>
<sequence>MCNRFLPQYNLWTPQKASEIADKYWYITPNQAAHILSPLIKFLEGHTNKKKSPRPAKKSETTLQWSEEADKAFSNAKKALAEATLLKHPIPGAPLISIDRVKPAYVLTGSNDSLPSIPATIHKTQGELSSKNEQLPTKPTTTRSANTYNRLNWEDADFPVLCQTCLGDNPYIRMTKERFGKECKICSRPFTVFRWCPGSRMRFKKTEVCQTCSKQKNVCQTCLLDLEYGLPVQVRDYAMNLKDEIPKSEVNREYYSQNMEREIANAEGSQPYGALAKAQTPSDLLMKLARTTPYYKRNRPHICSFWVKGECKRGEECPYRHEKPTDPDDPLADQNIKDRYYGANDPVADKLLRRASAMPKLEPPEDKTITTLYVGNLGEKITEKELKDHFYQYGEIRSVTLLNKQQCAFIQFTTRQSAEMAAEKAFNKLILSGRRLTIKWGRSQAKLTTGGSKEVENKNLEPVPGLPEALPPPPEELANNYFNLPPTPTILPTAGALPPAPPLPPYPPPMTMIGGPPPLGMGFAMPPPPPPLQFIRPRPTTLPPPGIMPPGLRPPGSYPPPPGQSSAPSSGSSEETISPPKPVIHYPSQDPQRMGSTGAPVKS</sequence>
<comment type="caution">
    <text evidence="20">The sequence shown here is derived from an EMBL/GenBank/DDBJ whole genome shotgun (WGS) entry which is preliminary data.</text>
</comment>
<dbReference type="GO" id="GO:0008270">
    <property type="term" value="F:zinc ion binding"/>
    <property type="evidence" value="ECO:0007669"/>
    <property type="project" value="UniProtKB-KW"/>
</dbReference>
<keyword evidence="8" id="KW-0747">Spliceosome</keyword>
<evidence type="ECO:0000256" key="4">
    <source>
        <dbReference type="ARBA" id="ARBA00020031"/>
    </source>
</evidence>
<dbReference type="InterPro" id="IPR048995">
    <property type="entry name" value="STL11/RBM22-like_N"/>
</dbReference>
<dbReference type="Gene3D" id="3.30.70.330">
    <property type="match status" value="1"/>
</dbReference>
<reference evidence="20" key="2">
    <citation type="submission" date="2020-06" db="EMBL/GenBank/DDBJ databases">
        <authorList>
            <person name="Sheffer M."/>
        </authorList>
    </citation>
    <scope>NUCLEOTIDE SEQUENCE</scope>
</reference>
<feature type="region of interest" description="Disordered" evidence="17">
    <location>
        <begin position="125"/>
        <end position="144"/>
    </location>
</feature>
<keyword evidence="21" id="KW-1185">Reference proteome</keyword>
<evidence type="ECO:0000256" key="14">
    <source>
        <dbReference type="ARBA" id="ARBA00030793"/>
    </source>
</evidence>
<dbReference type="PANTHER" id="PTHR14089:SF6">
    <property type="entry name" value="PRE-MRNA-SPLICING FACTOR RBM22"/>
    <property type="match status" value="1"/>
</dbReference>
<evidence type="ECO:0000259" key="19">
    <source>
        <dbReference type="PROSITE" id="PS50103"/>
    </source>
</evidence>
<feature type="domain" description="C3H1-type" evidence="19">
    <location>
        <begin position="297"/>
        <end position="324"/>
    </location>
</feature>
<keyword evidence="7 16" id="KW-0479">Metal-binding</keyword>
<dbReference type="AlphaFoldDB" id="A0A8T0FRA7"/>
<dbReference type="SUPFAM" id="SSF90229">
    <property type="entry name" value="CCCH zinc finger"/>
    <property type="match status" value="1"/>
</dbReference>
<evidence type="ECO:0000256" key="10">
    <source>
        <dbReference type="ARBA" id="ARBA00022833"/>
    </source>
</evidence>
<dbReference type="EMBL" id="JABXBU010000002">
    <property type="protein sequence ID" value="KAF8793704.1"/>
    <property type="molecule type" value="Genomic_DNA"/>
</dbReference>
<gene>
    <name evidence="20" type="ORF">HNY73_001750</name>
</gene>
<dbReference type="PROSITE" id="PS50102">
    <property type="entry name" value="RRM"/>
    <property type="match status" value="1"/>
</dbReference>
<evidence type="ECO:0000256" key="12">
    <source>
        <dbReference type="ARBA" id="ARBA00023187"/>
    </source>
</evidence>
<keyword evidence="10 16" id="KW-0862">Zinc</keyword>
<evidence type="ECO:0000256" key="5">
    <source>
        <dbReference type="ARBA" id="ARBA00022490"/>
    </source>
</evidence>
<evidence type="ECO:0000256" key="8">
    <source>
        <dbReference type="ARBA" id="ARBA00022728"/>
    </source>
</evidence>
<feature type="compositionally biased region" description="Pro residues" evidence="17">
    <location>
        <begin position="540"/>
        <end position="563"/>
    </location>
</feature>
<evidence type="ECO:0000256" key="1">
    <source>
        <dbReference type="ARBA" id="ARBA00004123"/>
    </source>
</evidence>
<dbReference type="GO" id="GO:0036002">
    <property type="term" value="F:pre-mRNA binding"/>
    <property type="evidence" value="ECO:0007669"/>
    <property type="project" value="TreeGrafter"/>
</dbReference>
<dbReference type="InterPro" id="IPR012677">
    <property type="entry name" value="Nucleotide-bd_a/b_plait_sf"/>
</dbReference>
<feature type="region of interest" description="Disordered" evidence="17">
    <location>
        <begin position="526"/>
        <end position="603"/>
    </location>
</feature>
<evidence type="ECO:0000313" key="20">
    <source>
        <dbReference type="EMBL" id="KAF8793704.1"/>
    </source>
</evidence>
<reference evidence="20" key="1">
    <citation type="journal article" date="2020" name="bioRxiv">
        <title>Chromosome-level reference genome of the European wasp spider Argiope bruennichi: a resource for studies on range expansion and evolutionary adaptation.</title>
        <authorList>
            <person name="Sheffer M.M."/>
            <person name="Hoppe A."/>
            <person name="Krehenwinkel H."/>
            <person name="Uhl G."/>
            <person name="Kuss A.W."/>
            <person name="Jensen L."/>
            <person name="Jensen C."/>
            <person name="Gillespie R.G."/>
            <person name="Hoff K.J."/>
            <person name="Prost S."/>
        </authorList>
    </citation>
    <scope>NUCLEOTIDE SEQUENCE</scope>
</reference>
<keyword evidence="5" id="KW-0963">Cytoplasm</keyword>
<feature type="compositionally biased region" description="Low complexity" evidence="17">
    <location>
        <begin position="564"/>
        <end position="578"/>
    </location>
</feature>
<dbReference type="Pfam" id="PF21369">
    <property type="entry name" value="STL11_N"/>
    <property type="match status" value="1"/>
</dbReference>
<dbReference type="SUPFAM" id="SSF54928">
    <property type="entry name" value="RNA-binding domain, RBD"/>
    <property type="match status" value="1"/>
</dbReference>
<comment type="similarity">
    <text evidence="3">Belongs to the SLT11 family.</text>
</comment>
<organism evidence="20 21">
    <name type="scientific">Argiope bruennichi</name>
    <name type="common">Wasp spider</name>
    <name type="synonym">Aranea bruennichi</name>
    <dbReference type="NCBI Taxonomy" id="94029"/>
    <lineage>
        <taxon>Eukaryota</taxon>
        <taxon>Metazoa</taxon>
        <taxon>Ecdysozoa</taxon>
        <taxon>Arthropoda</taxon>
        <taxon>Chelicerata</taxon>
        <taxon>Arachnida</taxon>
        <taxon>Araneae</taxon>
        <taxon>Araneomorphae</taxon>
        <taxon>Entelegynae</taxon>
        <taxon>Araneoidea</taxon>
        <taxon>Araneidae</taxon>
        <taxon>Argiope</taxon>
    </lineage>
</organism>
<dbReference type="PRINTS" id="PR01217">
    <property type="entry name" value="PRICHEXTENSN"/>
</dbReference>
<feature type="domain" description="RRM" evidence="18">
    <location>
        <begin position="370"/>
        <end position="443"/>
    </location>
</feature>
<comment type="subcellular location">
    <subcellularLocation>
        <location evidence="2">Cytoplasm</location>
    </subcellularLocation>
    <subcellularLocation>
        <location evidence="1">Nucleus</location>
    </subcellularLocation>
</comment>
<dbReference type="Pfam" id="PF00076">
    <property type="entry name" value="RRM_1"/>
    <property type="match status" value="1"/>
</dbReference>
<dbReference type="GO" id="GO:0000974">
    <property type="term" value="C:Prp19 complex"/>
    <property type="evidence" value="ECO:0007669"/>
    <property type="project" value="TreeGrafter"/>
</dbReference>
<dbReference type="Proteomes" id="UP000807504">
    <property type="component" value="Unassembled WGS sequence"/>
</dbReference>
<protein>
    <recommendedName>
        <fullName evidence="4">Pre-mRNA-splicing factor RBM22</fullName>
    </recommendedName>
    <alternativeName>
        <fullName evidence="14">RNA-binding motif protein 22</fullName>
    </alternativeName>
</protein>
<feature type="region of interest" description="Disordered" evidence="17">
    <location>
        <begin position="316"/>
        <end position="336"/>
    </location>
</feature>
<dbReference type="Gene3D" id="3.30.1370.210">
    <property type="match status" value="1"/>
</dbReference>
<dbReference type="InterPro" id="IPR057674">
    <property type="entry name" value="Znf-CCCH_RBM22"/>
</dbReference>
<dbReference type="SMART" id="SM00356">
    <property type="entry name" value="ZnF_C3H1"/>
    <property type="match status" value="1"/>
</dbReference>
<dbReference type="CDD" id="cd12224">
    <property type="entry name" value="RRM_RBM22"/>
    <property type="match status" value="1"/>
</dbReference>
<dbReference type="SMART" id="SM00360">
    <property type="entry name" value="RRM"/>
    <property type="match status" value="1"/>
</dbReference>
<dbReference type="InterPro" id="IPR035979">
    <property type="entry name" value="RBD_domain_sf"/>
</dbReference>
<proteinExistence type="inferred from homology"/>
<evidence type="ECO:0000256" key="15">
    <source>
        <dbReference type="PROSITE-ProRule" id="PRU00176"/>
    </source>
</evidence>
<accession>A0A8T0FRA7</accession>
<evidence type="ECO:0000256" key="6">
    <source>
        <dbReference type="ARBA" id="ARBA00022664"/>
    </source>
</evidence>
<evidence type="ECO:0000256" key="9">
    <source>
        <dbReference type="ARBA" id="ARBA00022771"/>
    </source>
</evidence>
<evidence type="ECO:0000256" key="2">
    <source>
        <dbReference type="ARBA" id="ARBA00004496"/>
    </source>
</evidence>
<keyword evidence="13" id="KW-0539">Nucleus</keyword>
<dbReference type="GO" id="GO:0071007">
    <property type="term" value="C:U2-type catalytic step 2 spliceosome"/>
    <property type="evidence" value="ECO:0007669"/>
    <property type="project" value="TreeGrafter"/>
</dbReference>
<feature type="zinc finger region" description="C3H1-type" evidence="16">
    <location>
        <begin position="297"/>
        <end position="324"/>
    </location>
</feature>
<dbReference type="PROSITE" id="PS50103">
    <property type="entry name" value="ZF_C3H1"/>
    <property type="match status" value="1"/>
</dbReference>
<dbReference type="InterPro" id="IPR036855">
    <property type="entry name" value="Znf_CCCH_sf"/>
</dbReference>
<evidence type="ECO:0000256" key="17">
    <source>
        <dbReference type="SAM" id="MobiDB-lite"/>
    </source>
</evidence>
<evidence type="ECO:0000256" key="3">
    <source>
        <dbReference type="ARBA" id="ARBA00007781"/>
    </source>
</evidence>
<keyword evidence="9 16" id="KW-0863">Zinc-finger</keyword>
<dbReference type="GO" id="GO:0071006">
    <property type="term" value="C:U2-type catalytic step 1 spliceosome"/>
    <property type="evidence" value="ECO:0007669"/>
    <property type="project" value="TreeGrafter"/>
</dbReference>
<dbReference type="InterPro" id="IPR000504">
    <property type="entry name" value="RRM_dom"/>
</dbReference>
<dbReference type="PANTHER" id="PTHR14089">
    <property type="entry name" value="PRE-MRNA-SPLICING FACTOR RBM22"/>
    <property type="match status" value="1"/>
</dbReference>
<evidence type="ECO:0000259" key="18">
    <source>
        <dbReference type="PROSITE" id="PS50102"/>
    </source>
</evidence>
<dbReference type="InterPro" id="IPR000571">
    <property type="entry name" value="Znf_CCCH"/>
</dbReference>